<gene>
    <name evidence="1" type="ORF">MCOR_55985</name>
</gene>
<dbReference type="AlphaFoldDB" id="A0A6J8EW37"/>
<dbReference type="OrthoDB" id="5819442at2759"/>
<organism evidence="1 2">
    <name type="scientific">Mytilus coruscus</name>
    <name type="common">Sea mussel</name>
    <dbReference type="NCBI Taxonomy" id="42192"/>
    <lineage>
        <taxon>Eukaryota</taxon>
        <taxon>Metazoa</taxon>
        <taxon>Spiralia</taxon>
        <taxon>Lophotrochozoa</taxon>
        <taxon>Mollusca</taxon>
        <taxon>Bivalvia</taxon>
        <taxon>Autobranchia</taxon>
        <taxon>Pteriomorphia</taxon>
        <taxon>Mytilida</taxon>
        <taxon>Mytiloidea</taxon>
        <taxon>Mytilidae</taxon>
        <taxon>Mytilinae</taxon>
        <taxon>Mytilus</taxon>
    </lineage>
</organism>
<dbReference type="PANTHER" id="PTHR39369:SF6">
    <property type="entry name" value="LIN-24 (TWENTY-FOUR) LIKE"/>
    <property type="match status" value="1"/>
</dbReference>
<sequence>MSQDLLDIEDIVRKWALDFPLDKAQKKDADDIHSSDINWQNVRITHGKTDYFDEIHATKPKSHILFSAYFTNDTDQSQVYSLRTERRTQSTCSLSLEKGYTYGCSVDIKLTPPNPVIEANAGFHGELSLTKASEETFEEELTWSIDNQISVPPKFKTKAELVIKEDDYTSHFKTESQFRGKVHVTLRNKKDNSPITTITGDVKQIFTKDKGFRVDKTGIYYVTEGRCKCRFGIEQHVCLKQEKLIPAEATED</sequence>
<dbReference type="CDD" id="cd20237">
    <property type="entry name" value="PFM_LIN24-like"/>
    <property type="match status" value="1"/>
</dbReference>
<dbReference type="EMBL" id="CACVKT020009956">
    <property type="protein sequence ID" value="CAC5424033.1"/>
    <property type="molecule type" value="Genomic_DNA"/>
</dbReference>
<evidence type="ECO:0000313" key="1">
    <source>
        <dbReference type="EMBL" id="CAC5424033.1"/>
    </source>
</evidence>
<accession>A0A6J8EW37</accession>
<protein>
    <submittedName>
        <fullName evidence="1">Uncharacterized protein</fullName>
    </submittedName>
</protein>
<dbReference type="InterPro" id="IPR004991">
    <property type="entry name" value="Aerolysin-like"/>
</dbReference>
<dbReference type="SUPFAM" id="SSF56973">
    <property type="entry name" value="Aerolisin/ETX pore-forming domain"/>
    <property type="match status" value="1"/>
</dbReference>
<proteinExistence type="predicted"/>
<dbReference type="PANTHER" id="PTHR39369">
    <property type="entry name" value="LIN-24 (TWENTY-FOUR) LIKE"/>
    <property type="match status" value="1"/>
</dbReference>
<dbReference type="Pfam" id="PF03318">
    <property type="entry name" value="ETX_MTX2"/>
    <property type="match status" value="1"/>
</dbReference>
<evidence type="ECO:0000313" key="2">
    <source>
        <dbReference type="Proteomes" id="UP000507470"/>
    </source>
</evidence>
<reference evidence="1 2" key="1">
    <citation type="submission" date="2020-06" db="EMBL/GenBank/DDBJ databases">
        <authorList>
            <person name="Li R."/>
            <person name="Bekaert M."/>
        </authorList>
    </citation>
    <scope>NUCLEOTIDE SEQUENCE [LARGE SCALE GENOMIC DNA]</scope>
    <source>
        <strain evidence="2">wild</strain>
    </source>
</reference>
<dbReference type="Proteomes" id="UP000507470">
    <property type="component" value="Unassembled WGS sequence"/>
</dbReference>
<name>A0A6J8EW37_MYTCO</name>
<dbReference type="Gene3D" id="2.170.15.10">
    <property type="entry name" value="Proaerolysin, chain A, domain 3"/>
    <property type="match status" value="1"/>
</dbReference>
<keyword evidence="2" id="KW-1185">Reference proteome</keyword>